<dbReference type="AlphaFoldDB" id="A0A1B6NPY8"/>
<sequence>MPSPTISPSTGSSFSSMVPSTRTVYVNESSPKKLVFGA</sequence>
<protein>
    <submittedName>
        <fullName evidence="2">Uncharacterized protein</fullName>
    </submittedName>
</protein>
<evidence type="ECO:0000313" key="2">
    <source>
        <dbReference type="EMBL" id="KTF05378.1"/>
    </source>
</evidence>
<reference evidence="2" key="1">
    <citation type="submission" date="2013-11" db="EMBL/GenBank/DDBJ databases">
        <title>Microbial diversity, functional groups and degradation webs in Northern and Southern Mediterranean and Red Sea marine crude oil polluted sites.</title>
        <authorList>
            <person name="Daffonchio D."/>
            <person name="Mapelli F."/>
            <person name="Ferrer M."/>
            <person name="Richter M."/>
            <person name="Cherif A."/>
            <person name="Malkawi H.I."/>
            <person name="Yakimov M.M."/>
            <person name="Abdel-Fattah Y.R."/>
            <person name="Blaghen M."/>
            <person name="Golyshin P.N."/>
            <person name="Kalogerakis N."/>
            <person name="Boon N."/>
            <person name="Magagnini M."/>
            <person name="Fava F."/>
        </authorList>
    </citation>
    <scope>NUCLEOTIDE SEQUENCE</scope>
</reference>
<proteinExistence type="predicted"/>
<name>A0A1B6NPY8_9ZZZZ</name>
<feature type="region of interest" description="Disordered" evidence="1">
    <location>
        <begin position="1"/>
        <end position="20"/>
    </location>
</feature>
<accession>A0A1B6NPY8</accession>
<evidence type="ECO:0000256" key="1">
    <source>
        <dbReference type="SAM" id="MobiDB-lite"/>
    </source>
</evidence>
<dbReference type="EMBL" id="AYSL01001825">
    <property type="protein sequence ID" value="KTF05378.1"/>
    <property type="molecule type" value="Genomic_DNA"/>
</dbReference>
<comment type="caution">
    <text evidence="2">The sequence shown here is derived from an EMBL/GenBank/DDBJ whole genome shotgun (WGS) entry which is preliminary data.</text>
</comment>
<organism evidence="2">
    <name type="scientific">marine sediment metagenome</name>
    <dbReference type="NCBI Taxonomy" id="412755"/>
    <lineage>
        <taxon>unclassified sequences</taxon>
        <taxon>metagenomes</taxon>
        <taxon>ecological metagenomes</taxon>
    </lineage>
</organism>
<gene>
    <name evidence="2" type="ORF">MGSAQ_003126</name>
</gene>